<feature type="compositionally biased region" description="Basic residues" evidence="1">
    <location>
        <begin position="1"/>
        <end position="11"/>
    </location>
</feature>
<proteinExistence type="predicted"/>
<comment type="caution">
    <text evidence="2">The sequence shown here is derived from an EMBL/GenBank/DDBJ whole genome shotgun (WGS) entry which is preliminary data.</text>
</comment>
<evidence type="ECO:0000313" key="2">
    <source>
        <dbReference type="EMBL" id="RCK77960.1"/>
    </source>
</evidence>
<evidence type="ECO:0000313" key="3">
    <source>
        <dbReference type="Proteomes" id="UP000252355"/>
    </source>
</evidence>
<organism evidence="2 3">
    <name type="scientific">Candidatus Ozemobacter sibiricus</name>
    <dbReference type="NCBI Taxonomy" id="2268124"/>
    <lineage>
        <taxon>Bacteria</taxon>
        <taxon>Candidatus Ozemobacteria</taxon>
        <taxon>Candidatus Ozemobacterales</taxon>
        <taxon>Candidatus Ozemobacteraceae</taxon>
        <taxon>Candidatus Ozemobacter</taxon>
    </lineage>
</organism>
<evidence type="ECO:0000256" key="1">
    <source>
        <dbReference type="SAM" id="MobiDB-lite"/>
    </source>
</evidence>
<dbReference type="EMBL" id="QOQW01000030">
    <property type="protein sequence ID" value="RCK77960.1"/>
    <property type="molecule type" value="Genomic_DNA"/>
</dbReference>
<protein>
    <submittedName>
        <fullName evidence="2">Uncharacterized protein</fullName>
    </submittedName>
</protein>
<name>A0A367ZIV1_9BACT</name>
<gene>
    <name evidence="2" type="ORF">OZSIB_1998</name>
</gene>
<dbReference type="AlphaFoldDB" id="A0A367ZIV1"/>
<accession>A0A367ZIV1</accession>
<feature type="compositionally biased region" description="Basic and acidic residues" evidence="1">
    <location>
        <begin position="12"/>
        <end position="26"/>
    </location>
</feature>
<dbReference type="Proteomes" id="UP000252355">
    <property type="component" value="Unassembled WGS sequence"/>
</dbReference>
<sequence length="39" mass="4501">MGRRTRRVARLRRSEPSVSQRRETSGREYPVVEELGVSG</sequence>
<feature type="region of interest" description="Disordered" evidence="1">
    <location>
        <begin position="1"/>
        <end position="39"/>
    </location>
</feature>
<reference evidence="2 3" key="1">
    <citation type="submission" date="2018-05" db="EMBL/GenBank/DDBJ databases">
        <title>A metagenomic window into the 2 km-deep terrestrial subsurface aquifer revealed taxonomically and functionally diverse microbial community comprising novel uncultured bacterial lineages.</title>
        <authorList>
            <person name="Kadnikov V.V."/>
            <person name="Mardanov A.V."/>
            <person name="Beletsky A.V."/>
            <person name="Banks D."/>
            <person name="Pimenov N.V."/>
            <person name="Frank Y.A."/>
            <person name="Karnachuk O.V."/>
            <person name="Ravin N.V."/>
        </authorList>
    </citation>
    <scope>NUCLEOTIDE SEQUENCE [LARGE SCALE GENOMIC DNA]</scope>
    <source>
        <strain evidence="2">BY5</strain>
    </source>
</reference>